<evidence type="ECO:0000313" key="3">
    <source>
        <dbReference type="Proteomes" id="UP001205105"/>
    </source>
</evidence>
<dbReference type="GO" id="GO:0019005">
    <property type="term" value="C:SCF ubiquitin ligase complex"/>
    <property type="evidence" value="ECO:0007669"/>
    <property type="project" value="TreeGrafter"/>
</dbReference>
<dbReference type="InterPro" id="IPR032675">
    <property type="entry name" value="LRR_dom_sf"/>
</dbReference>
<evidence type="ECO:0000256" key="1">
    <source>
        <dbReference type="ARBA" id="ARBA00004430"/>
    </source>
</evidence>
<gene>
    <name evidence="2" type="ORF">COHA_003663</name>
</gene>
<dbReference type="PANTHER" id="PTHR13318">
    <property type="entry name" value="PARTNER OF PAIRED, ISOFORM B-RELATED"/>
    <property type="match status" value="1"/>
</dbReference>
<comment type="caution">
    <text evidence="2">The sequence shown here is derived from an EMBL/GenBank/DDBJ whole genome shotgun (WGS) entry which is preliminary data.</text>
</comment>
<name>A0AAD5H3A8_9CHLO</name>
<sequence length="607" mass="65309">MEHAGAAEWDSLPAGVLEHIVRLHSLVQSLPDAKTRLRSVCRGWHASLPLGHAVPAHIWRWEEQMAAALAPQARAVTVLAPLPHAAASPLPQLARFPRLGRLTLRHIHVAALPALSGLTGLRQLDAIVYFPAADEGWLDWATGLTSLQRLHLTAALLRLQPEDGLQCLLPLRRHLRSLRLDGCMLLTDEGVPLLAQLSGLTRLEVTCCQASQQGVDALAAALPRLAHAELRLQDGVAEHVVMRYCWVNCGHFNSHPSQAGDRLVPLTAIGAGGGLTAHVSRAKANSLVAAAGQQWPGLGRLAVRHMGCAFLLTAEPSFQLMQRLTSLSLPRIQLPPDAARQLGACTALRELEVELNFTVRDEVLLEWRALAHMRCLRLAGNFYISEQAMAAVLAAMPGLQELRLEQMQGSGAMLGPLGELPALRTLELASCHLNDAQALHAALRGATGLAALRVQSCGIQSEVCEAVVAALPSLPHLRELQLALRRARYRPYRGLRSLHASSGMGWDGDALAAVAAAATSLRAVTLTDNVGNAVDAEWVAALAPLQRLSHLQLNSCRALRDEAVPPLCLLSSLTGLHGFRCPGLANEEARRQLRASLPCLADLSLHE</sequence>
<proteinExistence type="predicted"/>
<reference evidence="2" key="1">
    <citation type="submission" date="2020-11" db="EMBL/GenBank/DDBJ databases">
        <title>Chlorella ohadii genome sequencing and assembly.</title>
        <authorList>
            <person name="Murik O."/>
            <person name="Treves H."/>
            <person name="Kedem I."/>
            <person name="Shotland Y."/>
            <person name="Kaplan A."/>
        </authorList>
    </citation>
    <scope>NUCLEOTIDE SEQUENCE</scope>
    <source>
        <strain evidence="2">1</strain>
    </source>
</reference>
<dbReference type="SUPFAM" id="SSF52047">
    <property type="entry name" value="RNI-like"/>
    <property type="match status" value="2"/>
</dbReference>
<accession>A0AAD5H3A8</accession>
<dbReference type="EMBL" id="JADXDR010000049">
    <property type="protein sequence ID" value="KAI7842734.1"/>
    <property type="molecule type" value="Genomic_DNA"/>
</dbReference>
<evidence type="ECO:0000313" key="2">
    <source>
        <dbReference type="EMBL" id="KAI7842734.1"/>
    </source>
</evidence>
<dbReference type="Gene3D" id="3.80.10.10">
    <property type="entry name" value="Ribonuclease Inhibitor"/>
    <property type="match status" value="2"/>
</dbReference>
<dbReference type="PANTHER" id="PTHR13318:SF190">
    <property type="entry name" value="PARTNER OF PAIRED, ISOFORM B"/>
    <property type="match status" value="1"/>
</dbReference>
<dbReference type="Proteomes" id="UP001205105">
    <property type="component" value="Unassembled WGS sequence"/>
</dbReference>
<dbReference type="AlphaFoldDB" id="A0AAD5H3A8"/>
<comment type="subcellular location">
    <subcellularLocation>
        <location evidence="1">Cytoplasm</location>
        <location evidence="1">Cytoskeleton</location>
        <location evidence="1">Cilium axoneme</location>
    </subcellularLocation>
</comment>
<protein>
    <submittedName>
        <fullName evidence="2">Uncharacterized protein</fullName>
    </submittedName>
</protein>
<organism evidence="2 3">
    <name type="scientific">Chlorella ohadii</name>
    <dbReference type="NCBI Taxonomy" id="2649997"/>
    <lineage>
        <taxon>Eukaryota</taxon>
        <taxon>Viridiplantae</taxon>
        <taxon>Chlorophyta</taxon>
        <taxon>core chlorophytes</taxon>
        <taxon>Trebouxiophyceae</taxon>
        <taxon>Chlorellales</taxon>
        <taxon>Chlorellaceae</taxon>
        <taxon>Chlorella clade</taxon>
        <taxon>Chlorella</taxon>
    </lineage>
</organism>
<dbReference type="GO" id="GO:0031146">
    <property type="term" value="P:SCF-dependent proteasomal ubiquitin-dependent protein catabolic process"/>
    <property type="evidence" value="ECO:0007669"/>
    <property type="project" value="TreeGrafter"/>
</dbReference>
<keyword evidence="3" id="KW-1185">Reference proteome</keyword>
<dbReference type="GO" id="GO:0005930">
    <property type="term" value="C:axoneme"/>
    <property type="evidence" value="ECO:0007669"/>
    <property type="project" value="UniProtKB-SubCell"/>
</dbReference>